<dbReference type="PRINTS" id="PR00412">
    <property type="entry name" value="EPOXHYDRLASE"/>
</dbReference>
<keyword evidence="2" id="KW-0378">Hydrolase</keyword>
<organism evidence="2 3">
    <name type="scientific">Agrococcus citreus</name>
    <dbReference type="NCBI Taxonomy" id="84643"/>
    <lineage>
        <taxon>Bacteria</taxon>
        <taxon>Bacillati</taxon>
        <taxon>Actinomycetota</taxon>
        <taxon>Actinomycetes</taxon>
        <taxon>Micrococcales</taxon>
        <taxon>Microbacteriaceae</taxon>
        <taxon>Agrococcus</taxon>
    </lineage>
</organism>
<sequence length="309" mass="32804">MEPDRRTAALAWGEVSYLEWRPAPATPASATPASANPASATPASTVLLLHGGGLDSAWLSWGSVGGELAGAGYRVIAPDHPGYGHTPKAPWRASQEHLLGYLDELVRVLELDRFALGGLSMGAGLALGHVLAHPSRVSALMLLGAYGLSPVLLEGRWSTAAQLASWAATRTGMLEGISRATARNRALLERSLRPVLRNPEQRTPALVDAVMEEARRGSGIVAFGEFQRDQVGLRRQTTDYSARLATITTPTLFVHGERDTGVPAAIARRAAATMPGARIVVVPDAGHWVQRDRPEIVVPAMLGFLDGLA</sequence>
<proteinExistence type="predicted"/>
<evidence type="ECO:0000313" key="2">
    <source>
        <dbReference type="EMBL" id="GAA1417215.1"/>
    </source>
</evidence>
<dbReference type="Pfam" id="PF00561">
    <property type="entry name" value="Abhydrolase_1"/>
    <property type="match status" value="1"/>
</dbReference>
<dbReference type="InterPro" id="IPR050228">
    <property type="entry name" value="Carboxylesterase_BioH"/>
</dbReference>
<feature type="domain" description="AB hydrolase-1" evidence="1">
    <location>
        <begin position="46"/>
        <end position="293"/>
    </location>
</feature>
<evidence type="ECO:0000313" key="3">
    <source>
        <dbReference type="Proteomes" id="UP001501266"/>
    </source>
</evidence>
<dbReference type="PRINTS" id="PR00111">
    <property type="entry name" value="ABHYDROLASE"/>
</dbReference>
<dbReference type="GO" id="GO:0016787">
    <property type="term" value="F:hydrolase activity"/>
    <property type="evidence" value="ECO:0007669"/>
    <property type="project" value="UniProtKB-KW"/>
</dbReference>
<dbReference type="Proteomes" id="UP001501266">
    <property type="component" value="Unassembled WGS sequence"/>
</dbReference>
<keyword evidence="3" id="KW-1185">Reference proteome</keyword>
<gene>
    <name evidence="2" type="ORF">GCM10009640_00950</name>
</gene>
<protein>
    <submittedName>
        <fullName evidence="2">Alpha/beta hydrolase</fullName>
    </submittedName>
</protein>
<dbReference type="PANTHER" id="PTHR43194">
    <property type="entry name" value="HYDROLASE ALPHA/BETA FOLD FAMILY"/>
    <property type="match status" value="1"/>
</dbReference>
<dbReference type="Gene3D" id="3.40.50.1820">
    <property type="entry name" value="alpha/beta hydrolase"/>
    <property type="match status" value="1"/>
</dbReference>
<accession>A0ABN1YLD1</accession>
<reference evidence="2 3" key="1">
    <citation type="journal article" date="2019" name="Int. J. Syst. Evol. Microbiol.">
        <title>The Global Catalogue of Microorganisms (GCM) 10K type strain sequencing project: providing services to taxonomists for standard genome sequencing and annotation.</title>
        <authorList>
            <consortium name="The Broad Institute Genomics Platform"/>
            <consortium name="The Broad Institute Genome Sequencing Center for Infectious Disease"/>
            <person name="Wu L."/>
            <person name="Ma J."/>
        </authorList>
    </citation>
    <scope>NUCLEOTIDE SEQUENCE [LARGE SCALE GENOMIC DNA]</scope>
    <source>
        <strain evidence="2 3">JCM 12398</strain>
    </source>
</reference>
<dbReference type="InterPro" id="IPR029058">
    <property type="entry name" value="AB_hydrolase_fold"/>
</dbReference>
<dbReference type="SUPFAM" id="SSF53474">
    <property type="entry name" value="alpha/beta-Hydrolases"/>
    <property type="match status" value="1"/>
</dbReference>
<dbReference type="InterPro" id="IPR000639">
    <property type="entry name" value="Epox_hydrolase-like"/>
</dbReference>
<comment type="caution">
    <text evidence="2">The sequence shown here is derived from an EMBL/GenBank/DDBJ whole genome shotgun (WGS) entry which is preliminary data.</text>
</comment>
<dbReference type="RefSeq" id="WP_343916252.1">
    <property type="nucleotide sequence ID" value="NZ_BAAAKK010000001.1"/>
</dbReference>
<dbReference type="PANTHER" id="PTHR43194:SF2">
    <property type="entry name" value="PEROXISOMAL MEMBRANE PROTEIN LPX1"/>
    <property type="match status" value="1"/>
</dbReference>
<dbReference type="EMBL" id="BAAAKK010000001">
    <property type="protein sequence ID" value="GAA1417215.1"/>
    <property type="molecule type" value="Genomic_DNA"/>
</dbReference>
<evidence type="ECO:0000259" key="1">
    <source>
        <dbReference type="Pfam" id="PF00561"/>
    </source>
</evidence>
<dbReference type="InterPro" id="IPR000073">
    <property type="entry name" value="AB_hydrolase_1"/>
</dbReference>
<name>A0ABN1YLD1_9MICO</name>